<reference evidence="1 2" key="1">
    <citation type="submission" date="2022-12" db="EMBL/GenBank/DDBJ databases">
        <title>Draft genome sequence of Paenibacillus sp. dW9.</title>
        <authorList>
            <person name="Choi E.-W."/>
            <person name="Kim D.-U."/>
        </authorList>
    </citation>
    <scope>NUCLEOTIDE SEQUENCE [LARGE SCALE GENOMIC DNA]</scope>
    <source>
        <strain evidence="2">dW9</strain>
    </source>
</reference>
<comment type="caution">
    <text evidence="1">The sequence shown here is derived from an EMBL/GenBank/DDBJ whole genome shotgun (WGS) entry which is preliminary data.</text>
</comment>
<sequence length="43" mass="5073">MTLGDVVRRIREEFFGQIIVYVYQQALEKKPLLDILKHLKLSA</sequence>
<organism evidence="1 2">
    <name type="scientific">Paenibacillus gyeongsangnamensis</name>
    <dbReference type="NCBI Taxonomy" id="3388067"/>
    <lineage>
        <taxon>Bacteria</taxon>
        <taxon>Bacillati</taxon>
        <taxon>Bacillota</taxon>
        <taxon>Bacilli</taxon>
        <taxon>Bacillales</taxon>
        <taxon>Paenibacillaceae</taxon>
        <taxon>Paenibacillus</taxon>
    </lineage>
</organism>
<evidence type="ECO:0000313" key="2">
    <source>
        <dbReference type="Proteomes" id="UP001527882"/>
    </source>
</evidence>
<dbReference type="Proteomes" id="UP001527882">
    <property type="component" value="Unassembled WGS sequence"/>
</dbReference>
<proteinExistence type="predicted"/>
<protein>
    <submittedName>
        <fullName evidence="1">Uncharacterized protein</fullName>
    </submittedName>
</protein>
<evidence type="ECO:0000313" key="1">
    <source>
        <dbReference type="EMBL" id="MCZ8514336.1"/>
    </source>
</evidence>
<keyword evidence="2" id="KW-1185">Reference proteome</keyword>
<dbReference type="RefSeq" id="WP_269882852.1">
    <property type="nucleotide sequence ID" value="NZ_JAQAGZ010000011.1"/>
</dbReference>
<name>A0ABT4QBU9_9BACL</name>
<accession>A0ABT4QBU9</accession>
<gene>
    <name evidence="1" type="ORF">O9H85_18275</name>
</gene>
<dbReference type="EMBL" id="JAQAGZ010000011">
    <property type="protein sequence ID" value="MCZ8514336.1"/>
    <property type="molecule type" value="Genomic_DNA"/>
</dbReference>